<accession>A0AAE0WSY3</accession>
<feature type="compositionally biased region" description="Polar residues" evidence="1">
    <location>
        <begin position="33"/>
        <end position="44"/>
    </location>
</feature>
<dbReference type="AlphaFoldDB" id="A0AAE0WSY3"/>
<evidence type="ECO:0000313" key="2">
    <source>
        <dbReference type="EMBL" id="KAK3677035.1"/>
    </source>
</evidence>
<keyword evidence="3" id="KW-1185">Reference proteome</keyword>
<comment type="caution">
    <text evidence="2">The sequence shown here is derived from an EMBL/GenBank/DDBJ whole genome shotgun (WGS) entry which is preliminary data.</text>
</comment>
<feature type="region of interest" description="Disordered" evidence="1">
    <location>
        <begin position="1"/>
        <end position="82"/>
    </location>
</feature>
<gene>
    <name evidence="2" type="ORF">LTR78_003240</name>
</gene>
<organism evidence="2 3">
    <name type="scientific">Recurvomyces mirabilis</name>
    <dbReference type="NCBI Taxonomy" id="574656"/>
    <lineage>
        <taxon>Eukaryota</taxon>
        <taxon>Fungi</taxon>
        <taxon>Dikarya</taxon>
        <taxon>Ascomycota</taxon>
        <taxon>Pezizomycotina</taxon>
        <taxon>Dothideomycetes</taxon>
        <taxon>Dothideomycetidae</taxon>
        <taxon>Mycosphaerellales</taxon>
        <taxon>Teratosphaeriaceae</taxon>
        <taxon>Recurvomyces</taxon>
    </lineage>
</organism>
<evidence type="ECO:0000256" key="1">
    <source>
        <dbReference type="SAM" id="MobiDB-lite"/>
    </source>
</evidence>
<proteinExistence type="predicted"/>
<feature type="region of interest" description="Disordered" evidence="1">
    <location>
        <begin position="129"/>
        <end position="164"/>
    </location>
</feature>
<feature type="compositionally biased region" description="Basic and acidic residues" evidence="1">
    <location>
        <begin position="256"/>
        <end position="284"/>
    </location>
</feature>
<protein>
    <submittedName>
        <fullName evidence="2">Uncharacterized protein</fullName>
    </submittedName>
</protein>
<feature type="compositionally biased region" description="Acidic residues" evidence="1">
    <location>
        <begin position="69"/>
        <end position="82"/>
    </location>
</feature>
<feature type="compositionally biased region" description="Basic residues" evidence="1">
    <location>
        <begin position="217"/>
        <end position="231"/>
    </location>
</feature>
<reference evidence="2" key="1">
    <citation type="submission" date="2023-07" db="EMBL/GenBank/DDBJ databases">
        <title>Black Yeasts Isolated from many extreme environments.</title>
        <authorList>
            <person name="Coleine C."/>
            <person name="Stajich J.E."/>
            <person name="Selbmann L."/>
        </authorList>
    </citation>
    <scope>NUCLEOTIDE SEQUENCE</scope>
    <source>
        <strain evidence="2">CCFEE 5485</strain>
    </source>
</reference>
<dbReference type="Proteomes" id="UP001274830">
    <property type="component" value="Unassembled WGS sequence"/>
</dbReference>
<dbReference type="EMBL" id="JAUTXT010000008">
    <property type="protein sequence ID" value="KAK3677035.1"/>
    <property type="molecule type" value="Genomic_DNA"/>
</dbReference>
<sequence length="284" mass="32241">MPSPPHPLHRSPSRPTTLHLATHGSKTFVPEPQSMSAGPKTSSKPSHDSFLGDDLEDHPEDHFLSPMYEYEDWASDGEDDDEVEWDAGITDFALFNNDRQRAQQTDEQLDQRWDAFMLRQDYALRRSIQRSHSEAEVDTTRPPLPFDEVPGLTPDSSPHLRDDLDVESFHGHDQARPSVPNYLTVTVTPPSPVQQLFEDDDDLPLSFALHHSQPSRPARRKLERPGLRHARTMSGKLHSWRKPGWNMYSLGEEPEAEKKAEQGSDSRPDDVSAVRGRRGCDARD</sequence>
<evidence type="ECO:0000313" key="3">
    <source>
        <dbReference type="Proteomes" id="UP001274830"/>
    </source>
</evidence>
<name>A0AAE0WSY3_9PEZI</name>
<feature type="region of interest" description="Disordered" evidence="1">
    <location>
        <begin position="207"/>
        <end position="284"/>
    </location>
</feature>